<feature type="region of interest" description="Disordered" evidence="1">
    <location>
        <begin position="96"/>
        <end position="141"/>
    </location>
</feature>
<dbReference type="AlphaFoldDB" id="A0A7S1S8P3"/>
<evidence type="ECO:0000256" key="1">
    <source>
        <dbReference type="SAM" id="MobiDB-lite"/>
    </source>
</evidence>
<protein>
    <submittedName>
        <fullName evidence="2">Uncharacterized protein</fullName>
    </submittedName>
</protein>
<reference evidence="2" key="1">
    <citation type="submission" date="2021-01" db="EMBL/GenBank/DDBJ databases">
        <authorList>
            <person name="Corre E."/>
            <person name="Pelletier E."/>
            <person name="Niang G."/>
            <person name="Scheremetjew M."/>
            <person name="Finn R."/>
            <person name="Kale V."/>
            <person name="Holt S."/>
            <person name="Cochrane G."/>
            <person name="Meng A."/>
            <person name="Brown T."/>
            <person name="Cohen L."/>
        </authorList>
    </citation>
    <scope>NUCLEOTIDE SEQUENCE</scope>
    <source>
        <strain evidence="2">OF101</strain>
    </source>
</reference>
<name>A0A7S1S8P3_ALECA</name>
<proteinExistence type="predicted"/>
<evidence type="ECO:0000313" key="2">
    <source>
        <dbReference type="EMBL" id="CAD9187947.1"/>
    </source>
</evidence>
<dbReference type="EMBL" id="HBGE01108579">
    <property type="protein sequence ID" value="CAD9187947.1"/>
    <property type="molecule type" value="Transcribed_RNA"/>
</dbReference>
<organism evidence="2">
    <name type="scientific">Alexandrium catenella</name>
    <name type="common">Red tide dinoflagellate</name>
    <name type="synonym">Gonyaulax catenella</name>
    <dbReference type="NCBI Taxonomy" id="2925"/>
    <lineage>
        <taxon>Eukaryota</taxon>
        <taxon>Sar</taxon>
        <taxon>Alveolata</taxon>
        <taxon>Dinophyceae</taxon>
        <taxon>Gonyaulacales</taxon>
        <taxon>Pyrocystaceae</taxon>
        <taxon>Alexandrium</taxon>
    </lineage>
</organism>
<gene>
    <name evidence="2" type="ORF">ACAT0790_LOCUS64721</name>
</gene>
<accession>A0A7S1S8P3</accession>
<sequence length="162" mass="18397">MAQARAELLCFFQRQRSRPPPWRPRMGQGAVCQHPDCGVEHETRFPVEEDCVRVDLASIRVTAYGDEAGDVSSPRLEDFWHSDDCEEEEPIWCEDPLQTLAGPERSLAPSERAQSPAPSQPAQCTGEQQRRPASWRRRAPLTWIGRLPRPYARRGPHSANNV</sequence>
<feature type="compositionally biased region" description="Polar residues" evidence="1">
    <location>
        <begin position="112"/>
        <end position="127"/>
    </location>
</feature>